<sequence>MNPSMALVHMNQSAKERQMRLVCGSSSDPAPGRTLNQVYSHLGVYLEKQANRAAHSWGRGPSAIADRIAELFGTGQQREEKLDELHVGGCSWLELEVNCSKLAKYALPRESARTQIQAFKCITTAVTRYHGTLALFLKSKHLRRTGNTEAAISAVWARSDDTQPREWDFYCKLAAASLFERAISTILGNVSPVRLACINAEGCFSVIEQLLISVHSTSDAIAVRYLTGILELPAFWRERSSIHANVLSKILDRLIRVLEDLGLESNEDEEDNNIAFDDEGIDSFASAILVGVSGWYPADPESQYWYRFSEIVRLLRLPEAEPLLPKSSTLATGPDIKKIVPETAPETLDIVIVANDTTEIPQMHANRISLRNIGHALNDSIKDVDLAPQRNVYIEAPSLWTGTELLHSQWWSTGQRANVQENEPTSSTTASDPPMSDTSAGQESSIPSDQNDSEDGLYEHPILVSDEMPPAVYSVPSHPEDFSAISDEVSIEDPFEHTTVTSVSILLNENREALRNFGETSDGYQRGSGGRTADLRASHVLSDLSPRFSSGASSGESFSVDGAGLGQTLADRRPQSQISEKEVDTTSETLGLHRTARSDAENDDPSSLSARSAVVIGFSSTTRASRKRFRNDLSGSGLVLDHSSPQILSKATTASIGASSNQIQDATETQVEVEQSTVELEKSSVRPRRPEGLDKADRSRQISWVTSPVPEIRMPIGDDDEGDEDDVIGEGQDYEPRPLSRSTTAWVPGKRTWGGVWDEAATRTWDGLGDAWDQLESPSRLSVVARTQDRSPLTAEFDWEDVSKRNWDDTSISTWDKINGTFRSGSAAGRRSRTNNIIVHDQPISSEVSLSESAAEEHLRKKSIVAPDRQPNASLFSAAPDRQPNASLFSAAPDRQPNAPLFPAGLPEDLLKYQNMKLFPFPDMKQLKEQQNRAKEMFAPSTSTPDIATLSNGYETRSDAALAAAAPMSASQSAARSALSKLPTTLSGVKQWLSNLKKSSVSNTPTPLVTEETPKAKKIASPLPPSRT</sequence>
<feature type="compositionally biased region" description="Basic and acidic residues" evidence="1">
    <location>
        <begin position="679"/>
        <end position="700"/>
    </location>
</feature>
<gene>
    <name evidence="2" type="ORF">MVEN_02011100</name>
</gene>
<feature type="compositionally biased region" description="Polar residues" evidence="1">
    <location>
        <begin position="995"/>
        <end position="1007"/>
    </location>
</feature>
<evidence type="ECO:0000313" key="2">
    <source>
        <dbReference type="EMBL" id="KAF7337880.1"/>
    </source>
</evidence>
<feature type="region of interest" description="Disordered" evidence="1">
    <location>
        <begin position="676"/>
        <end position="701"/>
    </location>
</feature>
<dbReference type="AlphaFoldDB" id="A0A8H6XCD2"/>
<comment type="caution">
    <text evidence="2">The sequence shown here is derived from an EMBL/GenBank/DDBJ whole genome shotgun (WGS) entry which is preliminary data.</text>
</comment>
<evidence type="ECO:0000256" key="1">
    <source>
        <dbReference type="SAM" id="MobiDB-lite"/>
    </source>
</evidence>
<dbReference type="OrthoDB" id="3269853at2759"/>
<reference evidence="2" key="1">
    <citation type="submission" date="2020-05" db="EMBL/GenBank/DDBJ databases">
        <title>Mycena genomes resolve the evolution of fungal bioluminescence.</title>
        <authorList>
            <person name="Tsai I.J."/>
        </authorList>
    </citation>
    <scope>NUCLEOTIDE SEQUENCE</scope>
    <source>
        <strain evidence="2">CCC161011</strain>
    </source>
</reference>
<feature type="region of interest" description="Disordered" evidence="1">
    <location>
        <begin position="995"/>
        <end position="1028"/>
    </location>
</feature>
<proteinExistence type="predicted"/>
<organism evidence="2 3">
    <name type="scientific">Mycena venus</name>
    <dbReference type="NCBI Taxonomy" id="2733690"/>
    <lineage>
        <taxon>Eukaryota</taxon>
        <taxon>Fungi</taxon>
        <taxon>Dikarya</taxon>
        <taxon>Basidiomycota</taxon>
        <taxon>Agaricomycotina</taxon>
        <taxon>Agaricomycetes</taxon>
        <taxon>Agaricomycetidae</taxon>
        <taxon>Agaricales</taxon>
        <taxon>Marasmiineae</taxon>
        <taxon>Mycenaceae</taxon>
        <taxon>Mycena</taxon>
    </lineage>
</organism>
<feature type="region of interest" description="Disordered" evidence="1">
    <location>
        <begin position="417"/>
        <end position="456"/>
    </location>
</feature>
<accession>A0A8H6XCD2</accession>
<protein>
    <submittedName>
        <fullName evidence="2">SEC7 domain-containing protein</fullName>
    </submittedName>
</protein>
<dbReference type="Proteomes" id="UP000620124">
    <property type="component" value="Unassembled WGS sequence"/>
</dbReference>
<dbReference type="EMBL" id="JACAZI010000021">
    <property type="protein sequence ID" value="KAF7337880.1"/>
    <property type="molecule type" value="Genomic_DNA"/>
</dbReference>
<name>A0A8H6XCD2_9AGAR</name>
<feature type="region of interest" description="Disordered" evidence="1">
    <location>
        <begin position="545"/>
        <end position="608"/>
    </location>
</feature>
<keyword evidence="3" id="KW-1185">Reference proteome</keyword>
<feature type="compositionally biased region" description="Low complexity" evidence="1">
    <location>
        <begin position="545"/>
        <end position="559"/>
    </location>
</feature>
<feature type="compositionally biased region" description="Polar residues" evidence="1">
    <location>
        <begin position="417"/>
        <end position="450"/>
    </location>
</feature>
<evidence type="ECO:0000313" key="3">
    <source>
        <dbReference type="Proteomes" id="UP000620124"/>
    </source>
</evidence>
<feature type="compositionally biased region" description="Basic and acidic residues" evidence="1">
    <location>
        <begin position="570"/>
        <end position="584"/>
    </location>
</feature>